<evidence type="ECO:0000313" key="1">
    <source>
        <dbReference type="EMBL" id="KAL3566578.1"/>
    </source>
</evidence>
<feature type="non-terminal residue" evidence="1">
    <location>
        <position position="1"/>
    </location>
</feature>
<proteinExistence type="predicted"/>
<protein>
    <submittedName>
        <fullName evidence="1">Uncharacterized protein</fullName>
    </submittedName>
</protein>
<accession>A0ACC4AK28</accession>
<organism evidence="1 2">
    <name type="scientific">Populus alba</name>
    <name type="common">White poplar</name>
    <dbReference type="NCBI Taxonomy" id="43335"/>
    <lineage>
        <taxon>Eukaryota</taxon>
        <taxon>Viridiplantae</taxon>
        <taxon>Streptophyta</taxon>
        <taxon>Embryophyta</taxon>
        <taxon>Tracheophyta</taxon>
        <taxon>Spermatophyta</taxon>
        <taxon>Magnoliopsida</taxon>
        <taxon>eudicotyledons</taxon>
        <taxon>Gunneridae</taxon>
        <taxon>Pentapetalae</taxon>
        <taxon>rosids</taxon>
        <taxon>fabids</taxon>
        <taxon>Malpighiales</taxon>
        <taxon>Salicaceae</taxon>
        <taxon>Saliceae</taxon>
        <taxon>Populus</taxon>
    </lineage>
</organism>
<comment type="caution">
    <text evidence="1">The sequence shown here is derived from an EMBL/GenBank/DDBJ whole genome shotgun (WGS) entry which is preliminary data.</text>
</comment>
<sequence>VTVGSSSEESTAVLGEKSPNRVLLFGCGGRCGKIKGLGSKFPINHAVLGKRHHQLLTFSILSEFSTFEVLTMSSSSSNANPNLAPAAEPVVWRTTFEVNGRPVTIEDTVMDNEDIAVAVARDMILPRDELILAARTDIEAVNQSLALSIRATSSLVNMAERLHARRLELNTQIPELHNQIENLRKRLHDERRYRNDLERRNEELNARVDFWRDYVNTRHLKFEEQMERIINQFEEFRVMIDHQRAENIPNPPRSV</sequence>
<name>A0ACC4AK28_POPAL</name>
<evidence type="ECO:0000313" key="2">
    <source>
        <dbReference type="Proteomes" id="UP000309997"/>
    </source>
</evidence>
<reference evidence="1 2" key="1">
    <citation type="journal article" date="2024" name="Plant Biotechnol. J.">
        <title>Genome and CRISPR/Cas9 system of a widespread forest tree (Populus alba) in the world.</title>
        <authorList>
            <person name="Liu Y.J."/>
            <person name="Jiang P.F."/>
            <person name="Han X.M."/>
            <person name="Li X.Y."/>
            <person name="Wang H.M."/>
            <person name="Wang Y.J."/>
            <person name="Wang X.X."/>
            <person name="Zeng Q.Y."/>
        </authorList>
    </citation>
    <scope>NUCLEOTIDE SEQUENCE [LARGE SCALE GENOMIC DNA]</scope>
    <source>
        <strain evidence="2">cv. PAL-ZL1</strain>
    </source>
</reference>
<dbReference type="Proteomes" id="UP000309997">
    <property type="component" value="Unassembled WGS sequence"/>
</dbReference>
<keyword evidence="2" id="KW-1185">Reference proteome</keyword>
<dbReference type="EMBL" id="RCHU02000018">
    <property type="protein sequence ID" value="KAL3566578.1"/>
    <property type="molecule type" value="Genomic_DNA"/>
</dbReference>
<gene>
    <name evidence="1" type="ORF">D5086_031993</name>
</gene>